<dbReference type="EMBL" id="AP025628">
    <property type="protein sequence ID" value="BDG62449.1"/>
    <property type="molecule type" value="Genomic_DNA"/>
</dbReference>
<dbReference type="AlphaFoldDB" id="A0AA35GBL7"/>
<protein>
    <recommendedName>
        <fullName evidence="3">DUF1444 family protein</fullName>
    </recommendedName>
</protein>
<dbReference type="RefSeq" id="WP_264843032.1">
    <property type="nucleotide sequence ID" value="NZ_AP025628.1"/>
</dbReference>
<gene>
    <name evidence="1" type="ORF">caldi_35390</name>
</gene>
<dbReference type="Proteomes" id="UP001163687">
    <property type="component" value="Chromosome"/>
</dbReference>
<organism evidence="1 2">
    <name type="scientific">Caldinitratiruptor microaerophilus</name>
    <dbReference type="NCBI Taxonomy" id="671077"/>
    <lineage>
        <taxon>Bacteria</taxon>
        <taxon>Bacillati</taxon>
        <taxon>Bacillota</taxon>
        <taxon>Clostridia</taxon>
        <taxon>Eubacteriales</taxon>
        <taxon>Symbiobacteriaceae</taxon>
        <taxon>Caldinitratiruptor</taxon>
    </lineage>
</organism>
<dbReference type="Pfam" id="PF07285">
    <property type="entry name" value="DUF1444"/>
    <property type="match status" value="1"/>
</dbReference>
<evidence type="ECO:0000313" key="1">
    <source>
        <dbReference type="EMBL" id="BDG62449.1"/>
    </source>
</evidence>
<name>A0AA35GBL7_9FIRM</name>
<proteinExistence type="predicted"/>
<evidence type="ECO:0000313" key="2">
    <source>
        <dbReference type="Proteomes" id="UP001163687"/>
    </source>
</evidence>
<keyword evidence="2" id="KW-1185">Reference proteome</keyword>
<dbReference type="InterPro" id="IPR010838">
    <property type="entry name" value="DUF1444"/>
</dbReference>
<reference evidence="1" key="1">
    <citation type="submission" date="2022-03" db="EMBL/GenBank/DDBJ databases">
        <title>Complete genome sequence of Caldinitratiruptor microaerophilus.</title>
        <authorList>
            <person name="Mukaiyama R."/>
            <person name="Nishiyama T."/>
            <person name="Ueda K."/>
        </authorList>
    </citation>
    <scope>NUCLEOTIDE SEQUENCE</scope>
    <source>
        <strain evidence="1">JCM 16183</strain>
    </source>
</reference>
<evidence type="ECO:0008006" key="3">
    <source>
        <dbReference type="Google" id="ProtNLM"/>
    </source>
</evidence>
<dbReference type="KEGG" id="cmic:caldi_35390"/>
<accession>A0AA35GBL7</accession>
<sequence>MAQSLLSLEAIRDRLFPMLLPPKRVESLGEGHMVARLLAEDLAVVYVEDVGPNEIRYVTWEELQAWGIGPDGLHQIALWNLDEKSRPLFPIVMNPPGKRDPMFIWNVQDGYDAARILLHRWLAEAASQVDGRLLLAVPDRHWLAATGDRDPQKRAAFHRLTRERFQTTIFPVSPHVYVWTGHRLVVDRLE</sequence>